<keyword evidence="1" id="KW-1133">Transmembrane helix</keyword>
<evidence type="ECO:0000313" key="3">
    <source>
        <dbReference type="Proteomes" id="UP000006402"/>
    </source>
</evidence>
<protein>
    <submittedName>
        <fullName evidence="2">Uncharacterized protein</fullName>
    </submittedName>
</protein>
<evidence type="ECO:0000256" key="1">
    <source>
        <dbReference type="SAM" id="Phobius"/>
    </source>
</evidence>
<reference evidence="2 3" key="1">
    <citation type="submission" date="2012-04" db="EMBL/GenBank/DDBJ databases">
        <authorList>
            <person name="Weinstock G."/>
            <person name="Sodergren E."/>
            <person name="Lobos E.A."/>
            <person name="Fulton L."/>
            <person name="Fulton R."/>
            <person name="Courtney L."/>
            <person name="Fronick C."/>
            <person name="O'Laughlin M."/>
            <person name="Godfrey J."/>
            <person name="Wilson R.M."/>
            <person name="Miner T."/>
            <person name="Farmer C."/>
            <person name="Delehaunty K."/>
            <person name="Cordes M."/>
            <person name="Minx P."/>
            <person name="Tomlinson C."/>
            <person name="Chen J."/>
            <person name="Wollam A."/>
            <person name="Pepin K.H."/>
            <person name="Bhonagiri V."/>
            <person name="Zhang X."/>
            <person name="Suruliraj S."/>
            <person name="Warren W."/>
            <person name="Mitreva M."/>
            <person name="Mardis E.R."/>
            <person name="Wilson R.K."/>
        </authorList>
    </citation>
    <scope>NUCLEOTIDE SEQUENCE [LARGE SCALE GENOMIC DNA]</scope>
    <source>
        <strain evidence="2 3">R496</strain>
    </source>
</reference>
<dbReference type="Proteomes" id="UP000006402">
    <property type="component" value="Unassembled WGS sequence"/>
</dbReference>
<keyword evidence="1" id="KW-0812">Transmembrane</keyword>
<dbReference type="EMBL" id="AMAH01000062">
    <property type="protein sequence ID" value="EJX54379.1"/>
    <property type="molecule type" value="Genomic_DNA"/>
</dbReference>
<gene>
    <name evidence="2" type="ORF">HMPREF1378_00790</name>
</gene>
<dbReference type="AlphaFoldDB" id="A0AAV3GXM1"/>
<proteinExistence type="predicted"/>
<keyword evidence="1" id="KW-0472">Membrane</keyword>
<sequence length="58" mass="7129">MNFMKKLCKNILSKKYSVYFMERGLLKKPQKKGKIRQIVFLNLFRSLEYLFVVFPFFE</sequence>
<comment type="caution">
    <text evidence="2">The sequence shown here is derived from an EMBL/GenBank/DDBJ whole genome shotgun (WGS) entry which is preliminary data.</text>
</comment>
<organism evidence="2 3">
    <name type="scientific">Enterococcus faecium R496</name>
    <dbReference type="NCBI Taxonomy" id="1134836"/>
    <lineage>
        <taxon>Bacteria</taxon>
        <taxon>Bacillati</taxon>
        <taxon>Bacillota</taxon>
        <taxon>Bacilli</taxon>
        <taxon>Lactobacillales</taxon>
        <taxon>Enterococcaceae</taxon>
        <taxon>Enterococcus</taxon>
    </lineage>
</organism>
<evidence type="ECO:0000313" key="2">
    <source>
        <dbReference type="EMBL" id="EJX54379.1"/>
    </source>
</evidence>
<name>A0AAV3GXM1_ENTFC</name>
<feature type="transmembrane region" description="Helical" evidence="1">
    <location>
        <begin position="38"/>
        <end position="57"/>
    </location>
</feature>
<accession>A0AAV3GXM1</accession>